<keyword evidence="4" id="KW-1185">Reference proteome</keyword>
<reference evidence="3 4" key="1">
    <citation type="journal article" date="2024" name="Insects">
        <title>An Improved Chromosome-Level Genome Assembly of the Firefly Pyrocoelia pectoralis.</title>
        <authorList>
            <person name="Fu X."/>
            <person name="Meyer-Rochow V.B."/>
            <person name="Ballantyne L."/>
            <person name="Zhu X."/>
        </authorList>
    </citation>
    <scope>NUCLEOTIDE SEQUENCE [LARGE SCALE GENOMIC DNA]</scope>
    <source>
        <strain evidence="3">XCY_ONT2</strain>
    </source>
</reference>
<comment type="caution">
    <text evidence="3">The sequence shown here is derived from an EMBL/GenBank/DDBJ whole genome shotgun (WGS) entry which is preliminary data.</text>
</comment>
<dbReference type="PANTHER" id="PTHR43157">
    <property type="entry name" value="PHOSPHATIDYLINOSITOL-GLYCAN BIOSYNTHESIS CLASS F PROTEIN-RELATED"/>
    <property type="match status" value="1"/>
</dbReference>
<accession>A0AAN7ZFN0</accession>
<dbReference type="Gene3D" id="3.40.50.720">
    <property type="entry name" value="NAD(P)-binding Rossmann-like Domain"/>
    <property type="match status" value="1"/>
</dbReference>
<dbReference type="Pfam" id="PF00106">
    <property type="entry name" value="adh_short"/>
    <property type="match status" value="1"/>
</dbReference>
<comment type="similarity">
    <text evidence="2">Belongs to the short-chain dehydrogenases/reductases (SDR) family.</text>
</comment>
<dbReference type="Proteomes" id="UP001329430">
    <property type="component" value="Chromosome 4"/>
</dbReference>
<gene>
    <name evidence="3" type="ORF">RI129_005795</name>
</gene>
<dbReference type="PRINTS" id="PR00081">
    <property type="entry name" value="GDHRDH"/>
</dbReference>
<dbReference type="GO" id="GO:0016491">
    <property type="term" value="F:oxidoreductase activity"/>
    <property type="evidence" value="ECO:0007669"/>
    <property type="project" value="UniProtKB-KW"/>
</dbReference>
<evidence type="ECO:0000313" key="3">
    <source>
        <dbReference type="EMBL" id="KAK5644495.1"/>
    </source>
</evidence>
<dbReference type="InterPro" id="IPR036291">
    <property type="entry name" value="NAD(P)-bd_dom_sf"/>
</dbReference>
<evidence type="ECO:0000256" key="2">
    <source>
        <dbReference type="RuleBase" id="RU000363"/>
    </source>
</evidence>
<organism evidence="3 4">
    <name type="scientific">Pyrocoelia pectoralis</name>
    <dbReference type="NCBI Taxonomy" id="417401"/>
    <lineage>
        <taxon>Eukaryota</taxon>
        <taxon>Metazoa</taxon>
        <taxon>Ecdysozoa</taxon>
        <taxon>Arthropoda</taxon>
        <taxon>Hexapoda</taxon>
        <taxon>Insecta</taxon>
        <taxon>Pterygota</taxon>
        <taxon>Neoptera</taxon>
        <taxon>Endopterygota</taxon>
        <taxon>Coleoptera</taxon>
        <taxon>Polyphaga</taxon>
        <taxon>Elateriformia</taxon>
        <taxon>Elateroidea</taxon>
        <taxon>Lampyridae</taxon>
        <taxon>Lampyrinae</taxon>
        <taxon>Pyrocoelia</taxon>
    </lineage>
</organism>
<dbReference type="SUPFAM" id="SSF51735">
    <property type="entry name" value="NAD(P)-binding Rossmann-fold domains"/>
    <property type="match status" value="1"/>
</dbReference>
<sequence>MWLFHAMCNSNRRLDGKTVIVTGSNAGIGKVTVEDFYKRGARVIMACRSKSKAEEARDDIKKTCQNSTQTGEIVIVELDLTSIQSINECAKKLVAEEEQINILVNNAGIMFAPEGRTEDGFEMQFGSNYLGHFLFTLRLLPKIIKSAPARILNVSSVAHNFLWGNLAIDDLNWEKRKYNEKQSYYQSKLCNILFARELARRLKDAKIDGVTTYSLHPGVINTELLKHFDSAYFRGMHWLFTRIGGLFFKSPLQGAQTTIYCAVDENAGKESGQYYAECALKCSSAKANRMGDAKALWDITWKMVGLPSDYDPFDASEI</sequence>
<name>A0AAN7ZFN0_9COLE</name>
<protein>
    <recommendedName>
        <fullName evidence="5">Retinol dehydrogenase 11</fullName>
    </recommendedName>
</protein>
<dbReference type="AlphaFoldDB" id="A0AAN7ZFN0"/>
<dbReference type="PRINTS" id="PR00080">
    <property type="entry name" value="SDRFAMILY"/>
</dbReference>
<proteinExistence type="inferred from homology"/>
<dbReference type="PANTHER" id="PTHR43157:SF73">
    <property type="entry name" value="WW DOMAIN-CONTAINING OXIDOREDUCTASE-LIKE PROTEIN"/>
    <property type="match status" value="1"/>
</dbReference>
<keyword evidence="1" id="KW-0560">Oxidoreductase</keyword>
<evidence type="ECO:0008006" key="5">
    <source>
        <dbReference type="Google" id="ProtNLM"/>
    </source>
</evidence>
<evidence type="ECO:0000313" key="4">
    <source>
        <dbReference type="Proteomes" id="UP001329430"/>
    </source>
</evidence>
<dbReference type="InterPro" id="IPR002347">
    <property type="entry name" value="SDR_fam"/>
</dbReference>
<evidence type="ECO:0000256" key="1">
    <source>
        <dbReference type="ARBA" id="ARBA00023002"/>
    </source>
</evidence>
<dbReference type="EMBL" id="JAVRBK010000004">
    <property type="protein sequence ID" value="KAK5644495.1"/>
    <property type="molecule type" value="Genomic_DNA"/>
</dbReference>